<evidence type="ECO:0000256" key="3">
    <source>
        <dbReference type="SAM" id="MobiDB-lite"/>
    </source>
</evidence>
<dbReference type="GO" id="GO:0009847">
    <property type="term" value="P:spore germination"/>
    <property type="evidence" value="ECO:0007669"/>
    <property type="project" value="InterPro"/>
</dbReference>
<dbReference type="RefSeq" id="WP_066628764.1">
    <property type="nucleotide sequence ID" value="NZ_FQXL01000007.1"/>
</dbReference>
<keyword evidence="2 4" id="KW-0472">Membrane</keyword>
<keyword evidence="6" id="KW-1185">Reference proteome</keyword>
<gene>
    <name evidence="5" type="primary">gerBA_11</name>
    <name evidence="5" type="ORF">CLMAG_51090</name>
</gene>
<feature type="transmembrane region" description="Helical" evidence="4">
    <location>
        <begin position="441"/>
        <end position="467"/>
    </location>
</feature>
<comment type="caution">
    <text evidence="5">The sequence shown here is derived from an EMBL/GenBank/DDBJ whole genome shotgun (WGS) entry which is preliminary data.</text>
</comment>
<feature type="compositionally biased region" description="Basic and acidic residues" evidence="3">
    <location>
        <begin position="515"/>
        <end position="539"/>
    </location>
</feature>
<dbReference type="PANTHER" id="PTHR22550">
    <property type="entry name" value="SPORE GERMINATION PROTEIN"/>
    <property type="match status" value="1"/>
</dbReference>
<evidence type="ECO:0000313" key="6">
    <source>
        <dbReference type="Proteomes" id="UP000076603"/>
    </source>
</evidence>
<protein>
    <submittedName>
        <fullName evidence="5">Spore germination protein B1</fullName>
    </submittedName>
</protein>
<evidence type="ECO:0000256" key="1">
    <source>
        <dbReference type="ARBA" id="ARBA00005278"/>
    </source>
</evidence>
<name>A0A162R9X1_9CLOT</name>
<feature type="region of interest" description="Disordered" evidence="3">
    <location>
        <begin position="511"/>
        <end position="539"/>
    </location>
</feature>
<dbReference type="InterPro" id="IPR050768">
    <property type="entry name" value="UPF0353/GerABKA_families"/>
</dbReference>
<keyword evidence="4" id="KW-0812">Transmembrane</keyword>
<sequence length="539" mass="61018">MLNFLKTIFSLKDENSYKPNKNANTPQCENTKVSNILQDNKITIQNILNNFSDLIIREVKITNNPKYSAIFVYLNNMIETVLIEESIIEKLTNKREEYTYSPWTKEYSKYLFGVRDEDVHIDMNKVINSILSGKLILFIDGLNEAMVINVTKPPARSIEEPQVETVIRGPREGFTESMTTNMTLIRKKIKSVNLKMETLKIGRETKTDITIAYLSNIANYKIINEIRERLNKVDIDSVIAANYIKEYIEDDPLSIFPTIFSTERADVVASKILEGRIAIITDGTPLVITVPSLFIEFFMSNEDYYLKFIPATINRWIRYLSFIITLTLPGIYLAITTFHQEVIPRALLITFIKARSRVPYSALLESLLMLLMYEILREAGVRMPRSVGQAMSVVGALVLGQAAVEAGIVSTPMVIVVSATAICSFAIPATDMYAAVTAPRFILLIIGGTFGLLGLTCGIIILFMTLISQRSFGIPYMAPLAPFISKEFPDLLIRRPIWAKSKRSWLITGKSSIKRKPESRIKSIKEEQAKAMEERESKE</sequence>
<dbReference type="Pfam" id="PF03323">
    <property type="entry name" value="GerA"/>
    <property type="match status" value="1"/>
</dbReference>
<dbReference type="GO" id="GO:0016020">
    <property type="term" value="C:membrane"/>
    <property type="evidence" value="ECO:0007669"/>
    <property type="project" value="InterPro"/>
</dbReference>
<evidence type="ECO:0000256" key="2">
    <source>
        <dbReference type="ARBA" id="ARBA00023136"/>
    </source>
</evidence>
<feature type="transmembrane region" description="Helical" evidence="4">
    <location>
        <begin position="316"/>
        <end position="338"/>
    </location>
</feature>
<comment type="similarity">
    <text evidence="1">Belongs to the GerABKA family.</text>
</comment>
<dbReference type="OrthoDB" id="9772630at2"/>
<evidence type="ECO:0000256" key="4">
    <source>
        <dbReference type="SAM" id="Phobius"/>
    </source>
</evidence>
<keyword evidence="4" id="KW-1133">Transmembrane helix</keyword>
<proteinExistence type="inferred from homology"/>
<dbReference type="InterPro" id="IPR004995">
    <property type="entry name" value="Spore_Ger"/>
</dbReference>
<dbReference type="STRING" id="1121326.CLMAG_51090"/>
<dbReference type="PIRSF" id="PIRSF005690">
    <property type="entry name" value="GerBA"/>
    <property type="match status" value="1"/>
</dbReference>
<dbReference type="Proteomes" id="UP000076603">
    <property type="component" value="Unassembled WGS sequence"/>
</dbReference>
<accession>A0A162R9X1</accession>
<reference evidence="5 6" key="1">
    <citation type="submission" date="2016-04" db="EMBL/GenBank/DDBJ databases">
        <title>Genome sequence of Clostridium magnum DSM 2767.</title>
        <authorList>
            <person name="Poehlein A."/>
            <person name="Uhlig R."/>
            <person name="Fischer R."/>
            <person name="Bahl H."/>
            <person name="Daniel R."/>
        </authorList>
    </citation>
    <scope>NUCLEOTIDE SEQUENCE [LARGE SCALE GENOMIC DNA]</scope>
    <source>
        <strain evidence="5 6">DSM 2767</strain>
    </source>
</reference>
<evidence type="ECO:0000313" key="5">
    <source>
        <dbReference type="EMBL" id="KZL89609.1"/>
    </source>
</evidence>
<dbReference type="PATRIC" id="fig|1121326.3.peg.5164"/>
<feature type="transmembrane region" description="Helical" evidence="4">
    <location>
        <begin position="396"/>
        <end position="429"/>
    </location>
</feature>
<organism evidence="5 6">
    <name type="scientific">Clostridium magnum DSM 2767</name>
    <dbReference type="NCBI Taxonomy" id="1121326"/>
    <lineage>
        <taxon>Bacteria</taxon>
        <taxon>Bacillati</taxon>
        <taxon>Bacillota</taxon>
        <taxon>Clostridia</taxon>
        <taxon>Eubacteriales</taxon>
        <taxon>Clostridiaceae</taxon>
        <taxon>Clostridium</taxon>
    </lineage>
</organism>
<dbReference type="PANTHER" id="PTHR22550:SF5">
    <property type="entry name" value="LEUCINE ZIPPER PROTEIN 4"/>
    <property type="match status" value="1"/>
</dbReference>
<dbReference type="AlphaFoldDB" id="A0A162R9X1"/>
<dbReference type="EMBL" id="LWAE01000008">
    <property type="protein sequence ID" value="KZL89609.1"/>
    <property type="molecule type" value="Genomic_DNA"/>
</dbReference>